<comment type="similarity">
    <text evidence="1">Belongs to the ATP-dependent AMP-binding enzyme family.</text>
</comment>
<dbReference type="VEuPathDB" id="FungiDB:ASPSYDRAFT_129365"/>
<dbReference type="InterPro" id="IPR020845">
    <property type="entry name" value="AMP-binding_CS"/>
</dbReference>
<sequence>MDVLPHAILGSAAFTALAMYLDAKFSVSKDLAQIQSARRGQKFSKGLFEKHGHDDWSFYHIMHVSHAVRAKIGSDEALQFEGRSWSYNDLRQEIGRVAEALANAGVKNRTVVCLFMDNSPEFIFTWWALFKLGAIPAPINTKFKTEHIRHCARLCESSFLICTTELWGVIREAFYDCQDSVSGHHQTTVIYNAGTYTSGSPDSSLPEGVVYWDHDKFPPARPGITDDYPVQQRPKIGPTMPVQYLFTSGTTGLPKAVCYPAGYCLMLANHRRWPGMFDIRRRLYICLPLFHGTAQVAAMPAVLMTFGTVILARRFSRREFWSDIRKSNANAILYIGEMLRYLVQCPPDPRFPDERDHKVTLAFGLGLAPTVWKAFRERFGVDWIVEYYSATEATASLLNSNRNNYAGVGKVAHWGPLMRKFGQDTFYIVKADLESGEILRDPRTGFCIPAKMDEPGEAICRIRPPIQRKHDYVGDGGAEATEKKTLRNVFSKGDEFFRLGDALSMDSDGYISFSDRLGDTYRVKGHNVSTTEVENCLSRHPDIASANVYAIPMNQYGYEGQLGCAAIELHAESWDRVDKIICGLEQWMTSSEQGIPVYAVPRFLRVIRDSDNMVPGRGSSQGNEIERVSTIMKKVKVGLRKEGFWPAGGTDQMYWIEKEGSGYVPLVEATARSLRAGEFRL</sequence>
<protein>
    <recommendedName>
        <fullName evidence="5">AMP-dependent synthetase/ligase domain-containing protein</fullName>
    </recommendedName>
</protein>
<dbReference type="PANTHER" id="PTHR43107">
    <property type="entry name" value="LONG-CHAIN FATTY ACID TRANSPORT PROTEIN"/>
    <property type="match status" value="1"/>
</dbReference>
<dbReference type="InterPro" id="IPR042099">
    <property type="entry name" value="ANL_N_sf"/>
</dbReference>
<dbReference type="PANTHER" id="PTHR43107:SF15">
    <property type="entry name" value="FATTY ACID TRANSPORT PROTEIN 3, ISOFORM A"/>
    <property type="match status" value="1"/>
</dbReference>
<evidence type="ECO:0000256" key="4">
    <source>
        <dbReference type="ARBA" id="ARBA00022840"/>
    </source>
</evidence>
<dbReference type="GO" id="GO:0005324">
    <property type="term" value="F:long-chain fatty acid transmembrane transporter activity"/>
    <property type="evidence" value="ECO:0007669"/>
    <property type="project" value="TreeGrafter"/>
</dbReference>
<dbReference type="AlphaFoldDB" id="A0A1L9TSR8"/>
<evidence type="ECO:0000256" key="2">
    <source>
        <dbReference type="ARBA" id="ARBA00022598"/>
    </source>
</evidence>
<keyword evidence="4" id="KW-0067">ATP-binding</keyword>
<dbReference type="STRING" id="1036612.A0A1L9TSR8"/>
<keyword evidence="3" id="KW-0547">Nucleotide-binding</keyword>
<feature type="domain" description="AMP-dependent synthetase/ligase" evidence="5">
    <location>
        <begin position="74"/>
        <end position="412"/>
    </location>
</feature>
<dbReference type="SUPFAM" id="SSF56801">
    <property type="entry name" value="Acetyl-CoA synthetase-like"/>
    <property type="match status" value="1"/>
</dbReference>
<dbReference type="GO" id="GO:0005777">
    <property type="term" value="C:peroxisome"/>
    <property type="evidence" value="ECO:0007669"/>
    <property type="project" value="TreeGrafter"/>
</dbReference>
<dbReference type="Proteomes" id="UP000184356">
    <property type="component" value="Unassembled WGS sequence"/>
</dbReference>
<dbReference type="GO" id="GO:0044539">
    <property type="term" value="P:long-chain fatty acid import into cell"/>
    <property type="evidence" value="ECO:0007669"/>
    <property type="project" value="TreeGrafter"/>
</dbReference>
<dbReference type="GO" id="GO:0005524">
    <property type="term" value="F:ATP binding"/>
    <property type="evidence" value="ECO:0007669"/>
    <property type="project" value="UniProtKB-KW"/>
</dbReference>
<dbReference type="GO" id="GO:0009898">
    <property type="term" value="C:cytoplasmic side of plasma membrane"/>
    <property type="evidence" value="ECO:0007669"/>
    <property type="project" value="TreeGrafter"/>
</dbReference>
<reference evidence="7" key="1">
    <citation type="journal article" date="2017" name="Genome Biol.">
        <title>Comparative genomics reveals high biological diversity and specific adaptations in the industrially and medically important fungal genus Aspergillus.</title>
        <authorList>
            <person name="de Vries R.P."/>
            <person name="Riley R."/>
            <person name="Wiebenga A."/>
            <person name="Aguilar-Osorio G."/>
            <person name="Amillis S."/>
            <person name="Uchima C.A."/>
            <person name="Anderluh G."/>
            <person name="Asadollahi M."/>
            <person name="Askin M."/>
            <person name="Barry K."/>
            <person name="Battaglia E."/>
            <person name="Bayram O."/>
            <person name="Benocci T."/>
            <person name="Braus-Stromeyer S.A."/>
            <person name="Caldana C."/>
            <person name="Canovas D."/>
            <person name="Cerqueira G.C."/>
            <person name="Chen F."/>
            <person name="Chen W."/>
            <person name="Choi C."/>
            <person name="Clum A."/>
            <person name="Dos Santos R.A."/>
            <person name="Damasio A.R."/>
            <person name="Diallinas G."/>
            <person name="Emri T."/>
            <person name="Fekete E."/>
            <person name="Flipphi M."/>
            <person name="Freyberg S."/>
            <person name="Gallo A."/>
            <person name="Gournas C."/>
            <person name="Habgood R."/>
            <person name="Hainaut M."/>
            <person name="Harispe M.L."/>
            <person name="Henrissat B."/>
            <person name="Hilden K.S."/>
            <person name="Hope R."/>
            <person name="Hossain A."/>
            <person name="Karabika E."/>
            <person name="Karaffa L."/>
            <person name="Karanyi Z."/>
            <person name="Krasevec N."/>
            <person name="Kuo A."/>
            <person name="Kusch H."/>
            <person name="LaButti K."/>
            <person name="Lagendijk E.L."/>
            <person name="Lapidus A."/>
            <person name="Levasseur A."/>
            <person name="Lindquist E."/>
            <person name="Lipzen A."/>
            <person name="Logrieco A.F."/>
            <person name="MacCabe A."/>
            <person name="Maekelae M.R."/>
            <person name="Malavazi I."/>
            <person name="Melin P."/>
            <person name="Meyer V."/>
            <person name="Mielnichuk N."/>
            <person name="Miskei M."/>
            <person name="Molnar A.P."/>
            <person name="Mule G."/>
            <person name="Ngan C.Y."/>
            <person name="Orejas M."/>
            <person name="Orosz E."/>
            <person name="Ouedraogo J.P."/>
            <person name="Overkamp K.M."/>
            <person name="Park H.-S."/>
            <person name="Perrone G."/>
            <person name="Piumi F."/>
            <person name="Punt P.J."/>
            <person name="Ram A.F."/>
            <person name="Ramon A."/>
            <person name="Rauscher S."/>
            <person name="Record E."/>
            <person name="Riano-Pachon D.M."/>
            <person name="Robert V."/>
            <person name="Roehrig J."/>
            <person name="Ruller R."/>
            <person name="Salamov A."/>
            <person name="Salih N.S."/>
            <person name="Samson R.A."/>
            <person name="Sandor E."/>
            <person name="Sanguinetti M."/>
            <person name="Schuetze T."/>
            <person name="Sepcic K."/>
            <person name="Shelest E."/>
            <person name="Sherlock G."/>
            <person name="Sophianopoulou V."/>
            <person name="Squina F.M."/>
            <person name="Sun H."/>
            <person name="Susca A."/>
            <person name="Todd R.B."/>
            <person name="Tsang A."/>
            <person name="Unkles S.E."/>
            <person name="van de Wiele N."/>
            <person name="van Rossen-Uffink D."/>
            <person name="Oliveira J.V."/>
            <person name="Vesth T.C."/>
            <person name="Visser J."/>
            <person name="Yu J.-H."/>
            <person name="Zhou M."/>
            <person name="Andersen M.R."/>
            <person name="Archer D.B."/>
            <person name="Baker S.E."/>
            <person name="Benoit I."/>
            <person name="Brakhage A.A."/>
            <person name="Braus G.H."/>
            <person name="Fischer R."/>
            <person name="Frisvad J.C."/>
            <person name="Goldman G.H."/>
            <person name="Houbraken J."/>
            <person name="Oakley B."/>
            <person name="Pocsi I."/>
            <person name="Scazzocchio C."/>
            <person name="Seiboth B."/>
            <person name="vanKuyk P.A."/>
            <person name="Wortman J."/>
            <person name="Dyer P.S."/>
            <person name="Grigoriev I.V."/>
        </authorList>
    </citation>
    <scope>NUCLEOTIDE SEQUENCE [LARGE SCALE GENOMIC DNA]</scope>
    <source>
        <strain evidence="7">CBS 593.65</strain>
    </source>
</reference>
<organism evidence="6 7">
    <name type="scientific">Aspergillus sydowii CBS 593.65</name>
    <dbReference type="NCBI Taxonomy" id="1036612"/>
    <lineage>
        <taxon>Eukaryota</taxon>
        <taxon>Fungi</taxon>
        <taxon>Dikarya</taxon>
        <taxon>Ascomycota</taxon>
        <taxon>Pezizomycotina</taxon>
        <taxon>Eurotiomycetes</taxon>
        <taxon>Eurotiomycetidae</taxon>
        <taxon>Eurotiales</taxon>
        <taxon>Aspergillaceae</taxon>
        <taxon>Aspergillus</taxon>
        <taxon>Aspergillus subgen. Nidulantes</taxon>
    </lineage>
</organism>
<dbReference type="OrthoDB" id="10253869at2759"/>
<dbReference type="RefSeq" id="XP_040706302.1">
    <property type="nucleotide sequence ID" value="XM_040840526.1"/>
</dbReference>
<gene>
    <name evidence="6" type="ORF">ASPSYDRAFT_129365</name>
</gene>
<dbReference type="GeneID" id="63756599"/>
<evidence type="ECO:0000313" key="6">
    <source>
        <dbReference type="EMBL" id="OJJ62496.1"/>
    </source>
</evidence>
<dbReference type="Gene3D" id="3.40.50.12780">
    <property type="entry name" value="N-terminal domain of ligase-like"/>
    <property type="match status" value="1"/>
</dbReference>
<evidence type="ECO:0000259" key="5">
    <source>
        <dbReference type="Pfam" id="PF00501"/>
    </source>
</evidence>
<proteinExistence type="inferred from homology"/>
<dbReference type="EMBL" id="KV878583">
    <property type="protein sequence ID" value="OJJ62496.1"/>
    <property type="molecule type" value="Genomic_DNA"/>
</dbReference>
<evidence type="ECO:0000256" key="1">
    <source>
        <dbReference type="ARBA" id="ARBA00006432"/>
    </source>
</evidence>
<keyword evidence="2" id="KW-0436">Ligase</keyword>
<evidence type="ECO:0000256" key="3">
    <source>
        <dbReference type="ARBA" id="ARBA00022741"/>
    </source>
</evidence>
<dbReference type="GO" id="GO:0005811">
    <property type="term" value="C:lipid droplet"/>
    <property type="evidence" value="ECO:0007669"/>
    <property type="project" value="TreeGrafter"/>
</dbReference>
<dbReference type="GO" id="GO:0004467">
    <property type="term" value="F:long-chain fatty acid-CoA ligase activity"/>
    <property type="evidence" value="ECO:0007669"/>
    <property type="project" value="TreeGrafter"/>
</dbReference>
<keyword evidence="7" id="KW-1185">Reference proteome</keyword>
<dbReference type="Pfam" id="PF00501">
    <property type="entry name" value="AMP-binding"/>
    <property type="match status" value="1"/>
</dbReference>
<accession>A0A1L9TSR8</accession>
<dbReference type="InterPro" id="IPR045851">
    <property type="entry name" value="AMP-bd_C_sf"/>
</dbReference>
<dbReference type="Gene3D" id="3.30.300.30">
    <property type="match status" value="1"/>
</dbReference>
<evidence type="ECO:0000313" key="7">
    <source>
        <dbReference type="Proteomes" id="UP000184356"/>
    </source>
</evidence>
<dbReference type="InterPro" id="IPR000873">
    <property type="entry name" value="AMP-dep_synth/lig_dom"/>
</dbReference>
<dbReference type="PROSITE" id="PS00455">
    <property type="entry name" value="AMP_BINDING"/>
    <property type="match status" value="1"/>
</dbReference>
<name>A0A1L9TSR8_9EURO</name>